<keyword evidence="3" id="KW-1185">Reference proteome</keyword>
<dbReference type="InterPro" id="IPR009506">
    <property type="entry name" value="YjiS-like"/>
</dbReference>
<dbReference type="AlphaFoldDB" id="A0A5B8LVC8"/>
<gene>
    <name evidence="2" type="ORF">FPZ08_17120</name>
</gene>
<dbReference type="Proteomes" id="UP000315364">
    <property type="component" value="Chromosome"/>
</dbReference>
<evidence type="ECO:0000313" key="2">
    <source>
        <dbReference type="EMBL" id="QDZ12318.1"/>
    </source>
</evidence>
<dbReference type="RefSeq" id="WP_146291223.1">
    <property type="nucleotide sequence ID" value="NZ_CP042304.1"/>
</dbReference>
<accession>A0A5B8LVC8</accession>
<protein>
    <submittedName>
        <fullName evidence="2">DUF1127 domain-containing protein</fullName>
    </submittedName>
</protein>
<dbReference type="OrthoDB" id="7951029at2"/>
<feature type="domain" description="YjiS-like" evidence="1">
    <location>
        <begin position="6"/>
        <end position="40"/>
    </location>
</feature>
<dbReference type="EMBL" id="CP042304">
    <property type="protein sequence ID" value="QDZ12318.1"/>
    <property type="molecule type" value="Genomic_DNA"/>
</dbReference>
<reference evidence="2 3" key="1">
    <citation type="submission" date="2019-07" db="EMBL/GenBank/DDBJ databases">
        <title>Full genome sequence of Devosia sp. Gsoil 520.</title>
        <authorList>
            <person name="Im W.-T."/>
        </authorList>
    </citation>
    <scope>NUCLEOTIDE SEQUENCE [LARGE SCALE GENOMIC DNA]</scope>
    <source>
        <strain evidence="2 3">Gsoil 520</strain>
    </source>
</reference>
<dbReference type="Pfam" id="PF06568">
    <property type="entry name" value="YjiS-like"/>
    <property type="match status" value="1"/>
</dbReference>
<dbReference type="KEGG" id="dea:FPZ08_17120"/>
<evidence type="ECO:0000259" key="1">
    <source>
        <dbReference type="Pfam" id="PF06568"/>
    </source>
</evidence>
<name>A0A5B8LVC8_9HYPH</name>
<organism evidence="2 3">
    <name type="scientific">Devosia ginsengisoli</name>
    <dbReference type="NCBI Taxonomy" id="400770"/>
    <lineage>
        <taxon>Bacteria</taxon>
        <taxon>Pseudomonadati</taxon>
        <taxon>Pseudomonadota</taxon>
        <taxon>Alphaproteobacteria</taxon>
        <taxon>Hyphomicrobiales</taxon>
        <taxon>Devosiaceae</taxon>
        <taxon>Devosia</taxon>
    </lineage>
</organism>
<proteinExistence type="predicted"/>
<sequence>MFEPLTRKFTDWRLRRIAVRKLHTLDDRLLADIGTRREDIACFVASVDCRGSLS</sequence>
<evidence type="ECO:0000313" key="3">
    <source>
        <dbReference type="Proteomes" id="UP000315364"/>
    </source>
</evidence>